<gene>
    <name evidence="3" type="primary">LOC102388457</name>
</gene>
<dbReference type="InterPro" id="IPR043536">
    <property type="entry name" value="HCF1/2"/>
</dbReference>
<name>A0A1U7S145_ALLSI</name>
<evidence type="ECO:0000313" key="3">
    <source>
        <dbReference type="RefSeq" id="XP_006029363.3"/>
    </source>
</evidence>
<dbReference type="SUPFAM" id="SSF49265">
    <property type="entry name" value="Fibronectin type III"/>
    <property type="match status" value="1"/>
</dbReference>
<dbReference type="InParanoid" id="A0A1U7S145"/>
<dbReference type="PANTHER" id="PTHR46003:SF3">
    <property type="entry name" value="HOST CELL FACTOR 1"/>
    <property type="match status" value="1"/>
</dbReference>
<dbReference type="InterPro" id="IPR013783">
    <property type="entry name" value="Ig-like_fold"/>
</dbReference>
<reference evidence="3" key="1">
    <citation type="submission" date="2025-08" db="UniProtKB">
        <authorList>
            <consortium name="RefSeq"/>
        </authorList>
    </citation>
    <scope>IDENTIFICATION</scope>
</reference>
<dbReference type="eggNOG" id="KOG4152">
    <property type="taxonomic scope" value="Eukaryota"/>
</dbReference>
<dbReference type="STRING" id="38654.A0A1U7S145"/>
<dbReference type="KEGG" id="asn:102388457"/>
<dbReference type="GO" id="GO:0035097">
    <property type="term" value="C:histone methyltransferase complex"/>
    <property type="evidence" value="ECO:0007669"/>
    <property type="project" value="TreeGrafter"/>
</dbReference>
<dbReference type="GO" id="GO:0003713">
    <property type="term" value="F:transcription coactivator activity"/>
    <property type="evidence" value="ECO:0007669"/>
    <property type="project" value="TreeGrafter"/>
</dbReference>
<evidence type="ECO:0000256" key="1">
    <source>
        <dbReference type="SAM" id="MobiDB-lite"/>
    </source>
</evidence>
<feature type="region of interest" description="Disordered" evidence="1">
    <location>
        <begin position="209"/>
        <end position="249"/>
    </location>
</feature>
<accession>A0A1U7S145</accession>
<keyword evidence="2" id="KW-1185">Reference proteome</keyword>
<dbReference type="GeneID" id="102388457"/>
<protein>
    <submittedName>
        <fullName evidence="3">Host cell factor 1-like</fullName>
    </submittedName>
</protein>
<evidence type="ECO:0000313" key="2">
    <source>
        <dbReference type="Proteomes" id="UP000189705"/>
    </source>
</evidence>
<dbReference type="PANTHER" id="PTHR46003">
    <property type="entry name" value="HOST CELL FACTOR"/>
    <property type="match status" value="1"/>
</dbReference>
<proteinExistence type="predicted"/>
<dbReference type="GO" id="GO:0006338">
    <property type="term" value="P:chromatin remodeling"/>
    <property type="evidence" value="ECO:0007669"/>
    <property type="project" value="TreeGrafter"/>
</dbReference>
<sequence>MHLCLWGTGVSNAWVFWAWGFCRHVEFDSVGTCLCVYIRCLGSVPVLLYPKLLGPSCAYTAFPMALSQVQSCVSAPNEALLRGGDWGLPPKLAPLPSNSPPLLLQSPDGAHLTWEPPSVTSGKIIEYSVYLAIQSAGAGPEPKGAGPGPAGGAGPGPAQLAFMRVYCGPSPSCLVQSGSLSSAHIDYTTKPAIIFRIAARNDKGYGPATQVRWLQESSKDGSMAKPAGKRPLSSPDMKSAPKKPKAEGQ</sequence>
<dbReference type="AlphaFoldDB" id="A0A1U7S145"/>
<dbReference type="Gene3D" id="2.60.40.10">
    <property type="entry name" value="Immunoglobulins"/>
    <property type="match status" value="1"/>
</dbReference>
<dbReference type="Proteomes" id="UP000189705">
    <property type="component" value="Unplaced"/>
</dbReference>
<organism evidence="2 3">
    <name type="scientific">Alligator sinensis</name>
    <name type="common">Chinese alligator</name>
    <dbReference type="NCBI Taxonomy" id="38654"/>
    <lineage>
        <taxon>Eukaryota</taxon>
        <taxon>Metazoa</taxon>
        <taxon>Chordata</taxon>
        <taxon>Craniata</taxon>
        <taxon>Vertebrata</taxon>
        <taxon>Euteleostomi</taxon>
        <taxon>Archelosauria</taxon>
        <taxon>Archosauria</taxon>
        <taxon>Crocodylia</taxon>
        <taxon>Alligatoridae</taxon>
        <taxon>Alligatorinae</taxon>
        <taxon>Alligator</taxon>
    </lineage>
</organism>
<dbReference type="InterPro" id="IPR036116">
    <property type="entry name" value="FN3_sf"/>
</dbReference>
<dbReference type="RefSeq" id="XP_006029363.3">
    <property type="nucleotide sequence ID" value="XM_006029301.3"/>
</dbReference>